<dbReference type="Proteomes" id="UP001309876">
    <property type="component" value="Unassembled WGS sequence"/>
</dbReference>
<feature type="region of interest" description="Disordered" evidence="1">
    <location>
        <begin position="1"/>
        <end position="29"/>
    </location>
</feature>
<proteinExistence type="predicted"/>
<dbReference type="EMBL" id="JAVRRJ010000003">
    <property type="protein sequence ID" value="KAK5087210.1"/>
    <property type="molecule type" value="Genomic_DNA"/>
</dbReference>
<gene>
    <name evidence="2" type="ORF">LTR05_004381</name>
</gene>
<feature type="region of interest" description="Disordered" evidence="1">
    <location>
        <begin position="50"/>
        <end position="122"/>
    </location>
</feature>
<reference evidence="2 3" key="1">
    <citation type="submission" date="2023-08" db="EMBL/GenBank/DDBJ databases">
        <title>Black Yeasts Isolated from many extreme environments.</title>
        <authorList>
            <person name="Coleine C."/>
            <person name="Stajich J.E."/>
            <person name="Selbmann L."/>
        </authorList>
    </citation>
    <scope>NUCLEOTIDE SEQUENCE [LARGE SCALE GENOMIC DNA]</scope>
    <source>
        <strain evidence="2 3">CCFEE 5910</strain>
    </source>
</reference>
<evidence type="ECO:0000313" key="3">
    <source>
        <dbReference type="Proteomes" id="UP001309876"/>
    </source>
</evidence>
<sequence length="122" mass="13316">MEAVILSSGGVENTDHQRRSHSFSAPVPLNLQQKTEKTLRNISISVLSAPPAVQSEQQQTPQSPRNVSISVLSTPGSETAEKEKKGWMMGTPRKLLERVKSRKSWSPAGRNSPGRGAGLERE</sequence>
<name>A0AAN7YBT3_9EURO</name>
<dbReference type="AlphaFoldDB" id="A0AAN7YBT3"/>
<accession>A0AAN7YBT3</accession>
<feature type="compositionally biased region" description="Polar residues" evidence="1">
    <location>
        <begin position="54"/>
        <end position="77"/>
    </location>
</feature>
<organism evidence="2 3">
    <name type="scientific">Lithohypha guttulata</name>
    <dbReference type="NCBI Taxonomy" id="1690604"/>
    <lineage>
        <taxon>Eukaryota</taxon>
        <taxon>Fungi</taxon>
        <taxon>Dikarya</taxon>
        <taxon>Ascomycota</taxon>
        <taxon>Pezizomycotina</taxon>
        <taxon>Eurotiomycetes</taxon>
        <taxon>Chaetothyriomycetidae</taxon>
        <taxon>Chaetothyriales</taxon>
        <taxon>Trichomeriaceae</taxon>
        <taxon>Lithohypha</taxon>
    </lineage>
</organism>
<evidence type="ECO:0000313" key="2">
    <source>
        <dbReference type="EMBL" id="KAK5087210.1"/>
    </source>
</evidence>
<evidence type="ECO:0000256" key="1">
    <source>
        <dbReference type="SAM" id="MobiDB-lite"/>
    </source>
</evidence>
<protein>
    <submittedName>
        <fullName evidence="2">Uncharacterized protein</fullName>
    </submittedName>
</protein>
<keyword evidence="3" id="KW-1185">Reference proteome</keyword>
<comment type="caution">
    <text evidence="2">The sequence shown here is derived from an EMBL/GenBank/DDBJ whole genome shotgun (WGS) entry which is preliminary data.</text>
</comment>